<gene>
    <name evidence="7" type="ORF">D0Y65_041161</name>
</gene>
<dbReference type="GO" id="GO:0005853">
    <property type="term" value="C:eukaryotic translation elongation factor 1 complex"/>
    <property type="evidence" value="ECO:0007669"/>
    <property type="project" value="InterPro"/>
</dbReference>
<dbReference type="SUPFAM" id="SSF47616">
    <property type="entry name" value="GST C-terminal domain-like"/>
    <property type="match status" value="1"/>
</dbReference>
<dbReference type="InterPro" id="IPR001326">
    <property type="entry name" value="Transl_elong_EF1B_B/D_CS"/>
</dbReference>
<keyword evidence="4 5" id="KW-0648">Protein biosynthesis</keyword>
<dbReference type="Proteomes" id="UP000289340">
    <property type="component" value="Chromosome 15"/>
</dbReference>
<dbReference type="GO" id="GO:0003746">
    <property type="term" value="F:translation elongation factor activity"/>
    <property type="evidence" value="ECO:0007669"/>
    <property type="project" value="UniProtKB-KW"/>
</dbReference>
<feature type="domain" description="Translation elongation factor EF1B beta/delta subunit guanine nucleotide exchange" evidence="6">
    <location>
        <begin position="82"/>
        <end position="152"/>
    </location>
</feature>
<dbReference type="InterPro" id="IPR014717">
    <property type="entry name" value="Transl_elong_EF1B/ribsomal_bS6"/>
</dbReference>
<evidence type="ECO:0000313" key="8">
    <source>
        <dbReference type="Proteomes" id="UP000289340"/>
    </source>
</evidence>
<evidence type="ECO:0000256" key="4">
    <source>
        <dbReference type="ARBA" id="ARBA00022917"/>
    </source>
</evidence>
<dbReference type="PROSITE" id="PS00825">
    <property type="entry name" value="EF1BD_2"/>
    <property type="match status" value="1"/>
</dbReference>
<dbReference type="GO" id="GO:0005829">
    <property type="term" value="C:cytosol"/>
    <property type="evidence" value="ECO:0007669"/>
    <property type="project" value="TreeGrafter"/>
</dbReference>
<protein>
    <submittedName>
        <fullName evidence="7">Elongation factor 1-delta</fullName>
    </submittedName>
</protein>
<evidence type="ECO:0000256" key="1">
    <source>
        <dbReference type="ARBA" id="ARBA00007411"/>
    </source>
</evidence>
<dbReference type="InterPro" id="IPR036282">
    <property type="entry name" value="Glutathione-S-Trfase_C_sf"/>
</dbReference>
<dbReference type="Pfam" id="PF00736">
    <property type="entry name" value="EF1_GNE"/>
    <property type="match status" value="1"/>
</dbReference>
<keyword evidence="8" id="KW-1185">Reference proteome</keyword>
<dbReference type="InterPro" id="IPR014038">
    <property type="entry name" value="EF1B_bsu/dsu_GNE"/>
</dbReference>
<accession>A0A445GUK2</accession>
<dbReference type="PANTHER" id="PTHR11595">
    <property type="entry name" value="EF-HAND AND COILED-COIL DOMAIN-CONTAINING FAMILY MEMBER"/>
    <property type="match status" value="1"/>
</dbReference>
<dbReference type="SMART" id="SM00888">
    <property type="entry name" value="EF1_GNE"/>
    <property type="match status" value="1"/>
</dbReference>
<name>A0A445GUK2_GLYSO</name>
<dbReference type="EMBL" id="QZWG01000015">
    <property type="protein sequence ID" value="RZB64987.1"/>
    <property type="molecule type" value="Genomic_DNA"/>
</dbReference>
<evidence type="ECO:0000259" key="6">
    <source>
        <dbReference type="SMART" id="SM00888"/>
    </source>
</evidence>
<evidence type="ECO:0000313" key="7">
    <source>
        <dbReference type="EMBL" id="RZB64987.1"/>
    </source>
</evidence>
<evidence type="ECO:0000256" key="5">
    <source>
        <dbReference type="RuleBase" id="RU003791"/>
    </source>
</evidence>
<proteinExistence type="inferred from homology"/>
<evidence type="ECO:0000256" key="3">
    <source>
        <dbReference type="ARBA" id="ARBA00022768"/>
    </source>
</evidence>
<reference evidence="7 8" key="1">
    <citation type="submission" date="2018-09" db="EMBL/GenBank/DDBJ databases">
        <title>A high-quality reference genome of wild soybean provides a powerful tool to mine soybean genomes.</title>
        <authorList>
            <person name="Xie M."/>
            <person name="Chung C.Y.L."/>
            <person name="Li M.-W."/>
            <person name="Wong F.-L."/>
            <person name="Chan T.-F."/>
            <person name="Lam H.-M."/>
        </authorList>
    </citation>
    <scope>NUCLEOTIDE SEQUENCE [LARGE SCALE GENOMIC DNA]</scope>
    <source>
        <strain evidence="8">cv. W05</strain>
        <tissue evidence="7">Hypocotyl of etiolated seedlings</tissue>
    </source>
</reference>
<sequence length="226" mass="25228">MLNNRTEEELTHIASMALTLYNLSSTSGLKKLDDYLLRRSYITGYQASKDDLTVYAALPTAPSHEYVNVSRCGVSDEEFGVTVEGSLVATPPAADTKATKLCPVRYGIKKLQIMLTIVDDLVSIDDLIEEHLMVEPINEYVQSGDIVAFNKIYENNESDSILNYISSRISPDDDLKLTSPFTIDEFKDALFQMDSNKSPGPDGLNPTFYKKFWNLLGPEIFSTATF</sequence>
<evidence type="ECO:0000256" key="2">
    <source>
        <dbReference type="ARBA" id="ARBA00011606"/>
    </source>
</evidence>
<dbReference type="GO" id="GO:0005085">
    <property type="term" value="F:guanyl-nucleotide exchange factor activity"/>
    <property type="evidence" value="ECO:0007669"/>
    <property type="project" value="TreeGrafter"/>
</dbReference>
<dbReference type="Gene3D" id="3.30.70.60">
    <property type="match status" value="1"/>
</dbReference>
<dbReference type="SUPFAM" id="SSF54984">
    <property type="entry name" value="eEF-1beta-like"/>
    <property type="match status" value="1"/>
</dbReference>
<comment type="caution">
    <text evidence="7">The sequence shown here is derived from an EMBL/GenBank/DDBJ whole genome shotgun (WGS) entry which is preliminary data.</text>
</comment>
<keyword evidence="3 5" id="KW-0251">Elongation factor</keyword>
<dbReference type="InterPro" id="IPR049720">
    <property type="entry name" value="EF1B_bsu/dsu"/>
</dbReference>
<comment type="similarity">
    <text evidence="1 5">Belongs to the EF-1-beta/EF-1-delta family.</text>
</comment>
<comment type="subunit">
    <text evidence="2">EF-1 is composed of 4 subunits: alpha, beta (1B-alpha=beta'), delta (1B-beta), and gamma (1B-gamma).</text>
</comment>
<dbReference type="InterPro" id="IPR036219">
    <property type="entry name" value="eEF-1beta-like_sf"/>
</dbReference>
<dbReference type="AlphaFoldDB" id="A0A445GUK2"/>
<organism evidence="7 8">
    <name type="scientific">Glycine soja</name>
    <name type="common">Wild soybean</name>
    <dbReference type="NCBI Taxonomy" id="3848"/>
    <lineage>
        <taxon>Eukaryota</taxon>
        <taxon>Viridiplantae</taxon>
        <taxon>Streptophyta</taxon>
        <taxon>Embryophyta</taxon>
        <taxon>Tracheophyta</taxon>
        <taxon>Spermatophyta</taxon>
        <taxon>Magnoliopsida</taxon>
        <taxon>eudicotyledons</taxon>
        <taxon>Gunneridae</taxon>
        <taxon>Pentapetalae</taxon>
        <taxon>rosids</taxon>
        <taxon>fabids</taxon>
        <taxon>Fabales</taxon>
        <taxon>Fabaceae</taxon>
        <taxon>Papilionoideae</taxon>
        <taxon>50 kb inversion clade</taxon>
        <taxon>NPAAA clade</taxon>
        <taxon>indigoferoid/millettioid clade</taxon>
        <taxon>Phaseoleae</taxon>
        <taxon>Glycine</taxon>
        <taxon>Glycine subgen. Soja</taxon>
    </lineage>
</organism>
<dbReference type="PANTHER" id="PTHR11595:SF21">
    <property type="entry name" value="ELONGATION FACTOR 1-BETA"/>
    <property type="match status" value="1"/>
</dbReference>